<proteinExistence type="predicted"/>
<dbReference type="Proteomes" id="UP001166191">
    <property type="component" value="Unassembled WGS sequence"/>
</dbReference>
<dbReference type="EMBL" id="JAHKNG010000068">
    <property type="protein sequence ID" value="MBU3032262.1"/>
    <property type="molecule type" value="Genomic_DNA"/>
</dbReference>
<keyword evidence="2" id="KW-1185">Reference proteome</keyword>
<name>A0ABS6AQ56_9RHOB</name>
<evidence type="ECO:0000313" key="2">
    <source>
        <dbReference type="Proteomes" id="UP001166191"/>
    </source>
</evidence>
<accession>A0ABS6AQ56</accession>
<sequence length="128" mass="13951">MPAIRLVGALILETNDEWAVAPRYMNLETFVGHRQSKRQVAAVATRAGSDLPRGQRSNTKPWNTIPDDVIAVIEDPVLAGIMLHDAILRADACPTGSLSVVSKRGRSMVALGRTDLKAEDRRLTPPAR</sequence>
<protein>
    <recommendedName>
        <fullName evidence="3">Transposase</fullName>
    </recommendedName>
</protein>
<dbReference type="RefSeq" id="WP_216034848.1">
    <property type="nucleotide sequence ID" value="NZ_JAHKNG010000068.1"/>
</dbReference>
<comment type="caution">
    <text evidence="1">The sequence shown here is derived from an EMBL/GenBank/DDBJ whole genome shotgun (WGS) entry which is preliminary data.</text>
</comment>
<gene>
    <name evidence="1" type="ORF">KNW02_19430</name>
</gene>
<reference evidence="1" key="1">
    <citation type="submission" date="2021-06" db="EMBL/GenBank/DDBJ databases">
        <title>Paracoccus bacterium XHP0099 sp. nov., isolated from the surface waters of the Yellow Sea.</title>
        <authorList>
            <person name="Xue H."/>
            <person name="Zhang D."/>
        </authorList>
    </citation>
    <scope>NUCLEOTIDE SEQUENCE</scope>
    <source>
        <strain evidence="1">XHP0099</strain>
    </source>
</reference>
<evidence type="ECO:0000313" key="1">
    <source>
        <dbReference type="EMBL" id="MBU3032262.1"/>
    </source>
</evidence>
<evidence type="ECO:0008006" key="3">
    <source>
        <dbReference type="Google" id="ProtNLM"/>
    </source>
</evidence>
<organism evidence="1 2">
    <name type="scientific">Paracoccus marinaquae</name>
    <dbReference type="NCBI Taxonomy" id="2841926"/>
    <lineage>
        <taxon>Bacteria</taxon>
        <taxon>Pseudomonadati</taxon>
        <taxon>Pseudomonadota</taxon>
        <taxon>Alphaproteobacteria</taxon>
        <taxon>Rhodobacterales</taxon>
        <taxon>Paracoccaceae</taxon>
        <taxon>Paracoccus</taxon>
    </lineage>
</organism>